<feature type="compositionally biased region" description="Basic and acidic residues" evidence="1">
    <location>
        <begin position="36"/>
        <end position="46"/>
    </location>
</feature>
<dbReference type="GeneID" id="30013172"/>
<organism evidence="2 3">
    <name type="scientific">Fonsecaea erecta</name>
    <dbReference type="NCBI Taxonomy" id="1367422"/>
    <lineage>
        <taxon>Eukaryota</taxon>
        <taxon>Fungi</taxon>
        <taxon>Dikarya</taxon>
        <taxon>Ascomycota</taxon>
        <taxon>Pezizomycotina</taxon>
        <taxon>Eurotiomycetes</taxon>
        <taxon>Chaetothyriomycetidae</taxon>
        <taxon>Chaetothyriales</taxon>
        <taxon>Herpotrichiellaceae</taxon>
        <taxon>Fonsecaea</taxon>
    </lineage>
</organism>
<dbReference type="RefSeq" id="XP_018690259.1">
    <property type="nucleotide sequence ID" value="XM_018840512.1"/>
</dbReference>
<keyword evidence="3" id="KW-1185">Reference proteome</keyword>
<name>A0A178ZB65_9EURO</name>
<gene>
    <name evidence="2" type="ORF">AYL99_09004</name>
</gene>
<sequence length="90" mass="10324">MPALKKYVPSFLLPTDEPQHPGRIYDVPLRRELFHKARPGNEHSVEASRNNSVVSERRRSSADATESRRESWHPGMAFEGLKHLEANTFV</sequence>
<reference evidence="2 3" key="1">
    <citation type="submission" date="2016-04" db="EMBL/GenBank/DDBJ databases">
        <title>Draft genome of Fonsecaea erecta CBS 125763.</title>
        <authorList>
            <person name="Weiss V.A."/>
            <person name="Vicente V.A."/>
            <person name="Raittz R.T."/>
            <person name="Moreno L.F."/>
            <person name="De Souza E.M."/>
            <person name="Pedrosa F.O."/>
            <person name="Steffens M.B."/>
            <person name="Faoro H."/>
            <person name="Tadra-Sfeir M.Z."/>
            <person name="Najafzadeh M.J."/>
            <person name="Felipe M.S."/>
            <person name="Teixeira M."/>
            <person name="Sun J."/>
            <person name="Xi L."/>
            <person name="Gomes R."/>
            <person name="De Azevedo C.M."/>
            <person name="Salgado C.G."/>
            <person name="Da Silva M.B."/>
            <person name="Nascimento M.F."/>
            <person name="Queiroz-Telles F."/>
            <person name="Attili D.S."/>
            <person name="Gorbushina A."/>
        </authorList>
    </citation>
    <scope>NUCLEOTIDE SEQUENCE [LARGE SCALE GENOMIC DNA]</scope>
    <source>
        <strain evidence="2 3">CBS 125763</strain>
    </source>
</reference>
<dbReference type="AlphaFoldDB" id="A0A178ZB65"/>
<dbReference type="Proteomes" id="UP000078343">
    <property type="component" value="Unassembled WGS sequence"/>
</dbReference>
<protein>
    <submittedName>
        <fullName evidence="2">Uncharacterized protein</fullName>
    </submittedName>
</protein>
<accession>A0A178ZB65</accession>
<proteinExistence type="predicted"/>
<dbReference type="OrthoDB" id="4120003at2759"/>
<evidence type="ECO:0000256" key="1">
    <source>
        <dbReference type="SAM" id="MobiDB-lite"/>
    </source>
</evidence>
<evidence type="ECO:0000313" key="3">
    <source>
        <dbReference type="Proteomes" id="UP000078343"/>
    </source>
</evidence>
<feature type="region of interest" description="Disordered" evidence="1">
    <location>
        <begin position="36"/>
        <end position="77"/>
    </location>
</feature>
<comment type="caution">
    <text evidence="2">The sequence shown here is derived from an EMBL/GenBank/DDBJ whole genome shotgun (WGS) entry which is preliminary data.</text>
</comment>
<feature type="compositionally biased region" description="Basic and acidic residues" evidence="1">
    <location>
        <begin position="55"/>
        <end position="72"/>
    </location>
</feature>
<dbReference type="EMBL" id="LVYI01000008">
    <property type="protein sequence ID" value="OAP56892.1"/>
    <property type="molecule type" value="Genomic_DNA"/>
</dbReference>
<evidence type="ECO:0000313" key="2">
    <source>
        <dbReference type="EMBL" id="OAP56892.1"/>
    </source>
</evidence>